<evidence type="ECO:0000313" key="2">
    <source>
        <dbReference type="Proteomes" id="UP000095713"/>
    </source>
</evidence>
<sequence length="68" mass="7928">MFKYKGWNFQSKIPKLYSEYKASIPGNWEYKIKLVGSKEFAVNESKVEKNAYLEVMEVLPTVLFSGML</sequence>
<reference evidence="1 2" key="1">
    <citation type="submission" date="2016-05" db="EMBL/GenBank/DDBJ databases">
        <title>Draft Genome Sequence of Algibacter sp. Strain SK-16 Isolated from the Surface Water of Aburatsubo Inlet.</title>
        <authorList>
            <person name="Wong S.-K."/>
            <person name="Yoshizawa S."/>
            <person name="Nakajima Y."/>
            <person name="Ogura Y."/>
            <person name="Tetsuya H."/>
            <person name="Hamasaki K."/>
        </authorList>
    </citation>
    <scope>NUCLEOTIDE SEQUENCE [LARGE SCALE GENOMIC DNA]</scope>
    <source>
        <strain evidence="1 2">SK-16</strain>
    </source>
</reference>
<name>A0A1E5T9N4_9FLAO</name>
<gene>
    <name evidence="1" type="ORF">A8C32_01175</name>
</gene>
<dbReference type="Proteomes" id="UP000095713">
    <property type="component" value="Unassembled WGS sequence"/>
</dbReference>
<protein>
    <submittedName>
        <fullName evidence="1">Uncharacterized protein</fullName>
    </submittedName>
</protein>
<dbReference type="STRING" id="1849968.A8C32_01175"/>
<accession>A0A1E5T9N4</accession>
<organism evidence="1 2">
    <name type="scientific">Flavivirga aquatica</name>
    <dbReference type="NCBI Taxonomy" id="1849968"/>
    <lineage>
        <taxon>Bacteria</taxon>
        <taxon>Pseudomonadati</taxon>
        <taxon>Bacteroidota</taxon>
        <taxon>Flavobacteriia</taxon>
        <taxon>Flavobacteriales</taxon>
        <taxon>Flavobacteriaceae</taxon>
        <taxon>Flavivirga</taxon>
    </lineage>
</organism>
<proteinExistence type="predicted"/>
<keyword evidence="2" id="KW-1185">Reference proteome</keyword>
<comment type="caution">
    <text evidence="1">The sequence shown here is derived from an EMBL/GenBank/DDBJ whole genome shotgun (WGS) entry which is preliminary data.</text>
</comment>
<evidence type="ECO:0000313" key="1">
    <source>
        <dbReference type="EMBL" id="OEK08100.1"/>
    </source>
</evidence>
<dbReference type="AlphaFoldDB" id="A0A1E5T9N4"/>
<dbReference type="EMBL" id="MDJD01000034">
    <property type="protein sequence ID" value="OEK08100.1"/>
    <property type="molecule type" value="Genomic_DNA"/>
</dbReference>